<reference evidence="3 4" key="1">
    <citation type="submission" date="2018-08" db="EMBL/GenBank/DDBJ databases">
        <title>Genome and evolution of the arbuscular mycorrhizal fungus Diversispora epigaea (formerly Glomus versiforme) and its bacterial endosymbionts.</title>
        <authorList>
            <person name="Sun X."/>
            <person name="Fei Z."/>
            <person name="Harrison M."/>
        </authorList>
    </citation>
    <scope>NUCLEOTIDE SEQUENCE [LARGE SCALE GENOMIC DNA]</scope>
    <source>
        <strain evidence="3 4">IT104</strain>
    </source>
</reference>
<evidence type="ECO:0000256" key="2">
    <source>
        <dbReference type="SAM" id="SignalP"/>
    </source>
</evidence>
<organism evidence="3 4">
    <name type="scientific">Diversispora epigaea</name>
    <dbReference type="NCBI Taxonomy" id="1348612"/>
    <lineage>
        <taxon>Eukaryota</taxon>
        <taxon>Fungi</taxon>
        <taxon>Fungi incertae sedis</taxon>
        <taxon>Mucoromycota</taxon>
        <taxon>Glomeromycotina</taxon>
        <taxon>Glomeromycetes</taxon>
        <taxon>Diversisporales</taxon>
        <taxon>Diversisporaceae</taxon>
        <taxon>Diversispora</taxon>
    </lineage>
</organism>
<dbReference type="Proteomes" id="UP000266861">
    <property type="component" value="Unassembled WGS sequence"/>
</dbReference>
<feature type="compositionally biased region" description="Polar residues" evidence="1">
    <location>
        <begin position="128"/>
        <end position="149"/>
    </location>
</feature>
<name>A0A397JBE3_9GLOM</name>
<feature type="compositionally biased region" description="Basic and acidic residues" evidence="1">
    <location>
        <begin position="151"/>
        <end position="161"/>
    </location>
</feature>
<comment type="caution">
    <text evidence="3">The sequence shown here is derived from an EMBL/GenBank/DDBJ whole genome shotgun (WGS) entry which is preliminary data.</text>
</comment>
<feature type="region of interest" description="Disordered" evidence="1">
    <location>
        <begin position="128"/>
        <end position="179"/>
    </location>
</feature>
<feature type="region of interest" description="Disordered" evidence="1">
    <location>
        <begin position="223"/>
        <end position="254"/>
    </location>
</feature>
<accession>A0A397JBE3</accession>
<evidence type="ECO:0000313" key="3">
    <source>
        <dbReference type="EMBL" id="RHZ84148.1"/>
    </source>
</evidence>
<dbReference type="EMBL" id="PQFF01000081">
    <property type="protein sequence ID" value="RHZ84148.1"/>
    <property type="molecule type" value="Genomic_DNA"/>
</dbReference>
<feature type="region of interest" description="Disordered" evidence="1">
    <location>
        <begin position="20"/>
        <end position="39"/>
    </location>
</feature>
<proteinExistence type="predicted"/>
<protein>
    <submittedName>
        <fullName evidence="3">Uncharacterized protein</fullName>
    </submittedName>
</protein>
<dbReference type="AlphaFoldDB" id="A0A397JBE3"/>
<feature type="chain" id="PRO_5017201130" evidence="2">
    <location>
        <begin position="22"/>
        <end position="274"/>
    </location>
</feature>
<evidence type="ECO:0000313" key="4">
    <source>
        <dbReference type="Proteomes" id="UP000266861"/>
    </source>
</evidence>
<feature type="compositionally biased region" description="Low complexity" evidence="1">
    <location>
        <begin position="223"/>
        <end position="235"/>
    </location>
</feature>
<feature type="signal peptide" evidence="2">
    <location>
        <begin position="1"/>
        <end position="21"/>
    </location>
</feature>
<feature type="region of interest" description="Disordered" evidence="1">
    <location>
        <begin position="58"/>
        <end position="99"/>
    </location>
</feature>
<evidence type="ECO:0000256" key="1">
    <source>
        <dbReference type="SAM" id="MobiDB-lite"/>
    </source>
</evidence>
<keyword evidence="4" id="KW-1185">Reference proteome</keyword>
<gene>
    <name evidence="3" type="ORF">Glove_85g44</name>
</gene>
<keyword evidence="2" id="KW-0732">Signal</keyword>
<feature type="compositionally biased region" description="Polar residues" evidence="1">
    <location>
        <begin position="167"/>
        <end position="179"/>
    </location>
</feature>
<feature type="compositionally biased region" description="Polar residues" evidence="1">
    <location>
        <begin position="58"/>
        <end position="81"/>
    </location>
</feature>
<sequence>MVILLITYYIILFSFENNSNPNNEEFPDSSTEETPTNPFNIESDINLVAIYDKHSSTYLTNPQRQPADTSNNEQDEGLSSQEHQRRNYKQQSSLRSQHRRSPFQTFLFFSQTPSRTLPQVTSQVVAGFSRTQEPTSQNSAKTKNMTSLNEAEPKPPKELHNRRLGTRSKNQNVPGDSSSFEIADPVLAEETVAIHLQDITESTSNNDEIVEADLNNNNNFNINNFGDDNDINNNNENDDNDNNDNGNDDNNNDKVTMTMMTIIMNNNDNDGNKS</sequence>